<gene>
    <name evidence="2" type="ORF">VZC37_20750</name>
</gene>
<keyword evidence="1" id="KW-1133">Transmembrane helix</keyword>
<organism evidence="2 3">
    <name type="scientific">Gordonia sesuvii</name>
    <dbReference type="NCBI Taxonomy" id="3116777"/>
    <lineage>
        <taxon>Bacteria</taxon>
        <taxon>Bacillati</taxon>
        <taxon>Actinomycetota</taxon>
        <taxon>Actinomycetes</taxon>
        <taxon>Mycobacteriales</taxon>
        <taxon>Gordoniaceae</taxon>
        <taxon>Gordonia</taxon>
    </lineage>
</organism>
<accession>A0ABU7MJI9</accession>
<feature type="transmembrane region" description="Helical" evidence="1">
    <location>
        <begin position="6"/>
        <end position="29"/>
    </location>
</feature>
<keyword evidence="3" id="KW-1185">Reference proteome</keyword>
<name>A0ABU7MJI9_9ACTN</name>
<evidence type="ECO:0008006" key="4">
    <source>
        <dbReference type="Google" id="ProtNLM"/>
    </source>
</evidence>
<keyword evidence="1" id="KW-0472">Membrane</keyword>
<dbReference type="EMBL" id="JAZDUF010000007">
    <property type="protein sequence ID" value="MEE3852781.1"/>
    <property type="molecule type" value="Genomic_DNA"/>
</dbReference>
<evidence type="ECO:0000313" key="3">
    <source>
        <dbReference type="Proteomes" id="UP001347146"/>
    </source>
</evidence>
<evidence type="ECO:0000313" key="2">
    <source>
        <dbReference type="EMBL" id="MEE3852781.1"/>
    </source>
</evidence>
<protein>
    <recommendedName>
        <fullName evidence="4">Secreted protein</fullName>
    </recommendedName>
</protein>
<comment type="caution">
    <text evidence="2">The sequence shown here is derived from an EMBL/GenBank/DDBJ whole genome shotgun (WGS) entry which is preliminary data.</text>
</comment>
<evidence type="ECO:0000256" key="1">
    <source>
        <dbReference type="SAM" id="Phobius"/>
    </source>
</evidence>
<dbReference type="Proteomes" id="UP001347146">
    <property type="component" value="Unassembled WGS sequence"/>
</dbReference>
<sequence length="175" mass="20052">MTPVWVPLVVAALGFVSTVAGIVVTQMLAHRRESASWARETQREQERWEREDQRLTFEQRRIVYVDFYEALRRMTLLAYNHGMDLGDSTAAELPWDWQTEAAEACRRLEVYASPEVSAAALEAYKNAWSWGHGTLRGRDDSQFYAAQELVDQAQIDLLQAIRADLHVTGTPESYF</sequence>
<dbReference type="RefSeq" id="WP_330435303.1">
    <property type="nucleotide sequence ID" value="NZ_JAZDUF010000007.1"/>
</dbReference>
<reference evidence="2 3" key="1">
    <citation type="submission" date="2024-01" db="EMBL/GenBank/DDBJ databases">
        <title>Draft genome sequence of Gordonia sp. LSe1-13.</title>
        <authorList>
            <person name="Suphannarot A."/>
            <person name="Mingma R."/>
        </authorList>
    </citation>
    <scope>NUCLEOTIDE SEQUENCE [LARGE SCALE GENOMIC DNA]</scope>
    <source>
        <strain evidence="2 3">LSe1-13</strain>
    </source>
</reference>
<keyword evidence="1" id="KW-0812">Transmembrane</keyword>
<proteinExistence type="predicted"/>